<dbReference type="EMBL" id="JAUTWS010000088">
    <property type="protein sequence ID" value="MDO9713412.1"/>
    <property type="molecule type" value="Genomic_DNA"/>
</dbReference>
<evidence type="ECO:0000256" key="2">
    <source>
        <dbReference type="ARBA" id="ARBA00023002"/>
    </source>
</evidence>
<evidence type="ECO:0000256" key="1">
    <source>
        <dbReference type="ARBA" id="ARBA00022630"/>
    </source>
</evidence>
<keyword evidence="7" id="KW-1185">Reference proteome</keyword>
<dbReference type="Gene3D" id="2.40.110.10">
    <property type="entry name" value="Butyryl-CoA Dehydrogenase, subunit A, domain 2"/>
    <property type="match status" value="1"/>
</dbReference>
<protein>
    <submittedName>
        <fullName evidence="6">Acyl-CoA dehydrogenase family protein</fullName>
        <ecNumber evidence="6">1.-.-.-</ecNumber>
    </submittedName>
</protein>
<evidence type="ECO:0000259" key="3">
    <source>
        <dbReference type="Pfam" id="PF02770"/>
    </source>
</evidence>
<reference evidence="6 7" key="1">
    <citation type="submission" date="2023-08" db="EMBL/GenBank/DDBJ databases">
        <title>The draft genome sequence of Paracraurococcus sp. LOR1-02.</title>
        <authorList>
            <person name="Kingkaew E."/>
            <person name="Tanasupawat S."/>
        </authorList>
    </citation>
    <scope>NUCLEOTIDE SEQUENCE [LARGE SCALE GENOMIC DNA]</scope>
    <source>
        <strain evidence="6 7">LOR1-02</strain>
    </source>
</reference>
<dbReference type="PANTHER" id="PTHR43831">
    <property type="entry name" value="ISOBUTYRYL-COA DEHYDROGENASE"/>
    <property type="match status" value="1"/>
</dbReference>
<dbReference type="Gene3D" id="1.10.540.10">
    <property type="entry name" value="Acyl-CoA dehydrogenase/oxidase, N-terminal domain"/>
    <property type="match status" value="1"/>
</dbReference>
<dbReference type="PANTHER" id="PTHR43831:SF1">
    <property type="entry name" value="ISOBUTYRYL-COA DEHYDROGENASE, MITOCHONDRIAL"/>
    <property type="match status" value="1"/>
</dbReference>
<feature type="domain" description="Acyl-CoA dehydrogenase/oxidase N-terminal" evidence="4">
    <location>
        <begin position="18"/>
        <end position="84"/>
    </location>
</feature>
<dbReference type="GO" id="GO:0016491">
    <property type="term" value="F:oxidoreductase activity"/>
    <property type="evidence" value="ECO:0007669"/>
    <property type="project" value="UniProtKB-KW"/>
</dbReference>
<dbReference type="InterPro" id="IPR052547">
    <property type="entry name" value="Mito_Isobutyryl-CoADH"/>
</dbReference>
<dbReference type="Gene3D" id="1.20.140.10">
    <property type="entry name" value="Butyryl-CoA Dehydrogenase, subunit A, domain 3"/>
    <property type="match status" value="1"/>
</dbReference>
<accession>A0ABT9EBA0</accession>
<dbReference type="Proteomes" id="UP001243009">
    <property type="component" value="Unassembled WGS sequence"/>
</dbReference>
<feature type="domain" description="Acyl-CoA oxidase/dehydrogenase middle" evidence="3">
    <location>
        <begin position="122"/>
        <end position="212"/>
    </location>
</feature>
<dbReference type="Pfam" id="PF08028">
    <property type="entry name" value="Acyl-CoA_dh_2"/>
    <property type="match status" value="1"/>
</dbReference>
<comment type="caution">
    <text evidence="6">The sequence shown here is derived from an EMBL/GenBank/DDBJ whole genome shotgun (WGS) entry which is preliminary data.</text>
</comment>
<dbReference type="SUPFAM" id="SSF56645">
    <property type="entry name" value="Acyl-CoA dehydrogenase NM domain-like"/>
    <property type="match status" value="1"/>
</dbReference>
<organism evidence="6 7">
    <name type="scientific">Paracraurococcus lichenis</name>
    <dbReference type="NCBI Taxonomy" id="3064888"/>
    <lineage>
        <taxon>Bacteria</taxon>
        <taxon>Pseudomonadati</taxon>
        <taxon>Pseudomonadota</taxon>
        <taxon>Alphaproteobacteria</taxon>
        <taxon>Acetobacterales</taxon>
        <taxon>Roseomonadaceae</taxon>
        <taxon>Paracraurococcus</taxon>
    </lineage>
</organism>
<dbReference type="Pfam" id="PF02770">
    <property type="entry name" value="Acyl-CoA_dh_M"/>
    <property type="match status" value="1"/>
</dbReference>
<dbReference type="InterPro" id="IPR009100">
    <property type="entry name" value="AcylCoA_DH/oxidase_NM_dom_sf"/>
</dbReference>
<evidence type="ECO:0000313" key="7">
    <source>
        <dbReference type="Proteomes" id="UP001243009"/>
    </source>
</evidence>
<keyword evidence="2 6" id="KW-0560">Oxidoreductase</keyword>
<dbReference type="InterPro" id="IPR036250">
    <property type="entry name" value="AcylCo_DH-like_C"/>
</dbReference>
<evidence type="ECO:0000313" key="6">
    <source>
        <dbReference type="EMBL" id="MDO9713412.1"/>
    </source>
</evidence>
<dbReference type="Pfam" id="PF02771">
    <property type="entry name" value="Acyl-CoA_dh_N"/>
    <property type="match status" value="1"/>
</dbReference>
<keyword evidence="1" id="KW-0285">Flavoprotein</keyword>
<sequence length="383" mass="39509">MSATATLLARLPALLPDIAAAAARHDRAGSFPHDSLALLRAAGLPALTVPAALGGGGAGLRQAAGVITLLGSACPASALILAMQYIKHAALARSPAWPAALRERVQRDAVAEGALINALRVEPELGSPTRGGLPATVARRAGEGWLVTGHKRYSTGVPGLRWLEVHGRTDEAEPRIGSFLVPADAPGIEIRETWDHLGLRASGSHDVVFHAVPIPTEHAIGLAPPGPGAGPDAVQMAWNAVLVTAVYTGVACAARDWTLDFLRRRAPSNLGAPLATLPRVQEAVGQVEGLIAANTRIAEALALATDAGQPPSRAESGALKVVLADNAVRAVEHCTLLAGNHAHDRANPLERHWRDVQCVRMHAPAADAAQLAAGRAALAGNAA</sequence>
<dbReference type="InterPro" id="IPR037069">
    <property type="entry name" value="AcylCoA_DH/ox_N_sf"/>
</dbReference>
<name>A0ABT9EBA0_9PROT</name>
<dbReference type="InterPro" id="IPR013786">
    <property type="entry name" value="AcylCoA_DH/ox_N"/>
</dbReference>
<proteinExistence type="predicted"/>
<dbReference type="RefSeq" id="WP_305108269.1">
    <property type="nucleotide sequence ID" value="NZ_JAUTWS010000088.1"/>
</dbReference>
<dbReference type="PIRSF" id="PIRSF016578">
    <property type="entry name" value="HsaA"/>
    <property type="match status" value="1"/>
</dbReference>
<dbReference type="CDD" id="cd00567">
    <property type="entry name" value="ACAD"/>
    <property type="match status" value="1"/>
</dbReference>
<dbReference type="InterPro" id="IPR006091">
    <property type="entry name" value="Acyl-CoA_Oxase/DH_mid-dom"/>
</dbReference>
<dbReference type="InterPro" id="IPR013107">
    <property type="entry name" value="Acyl-CoA_DH_C"/>
</dbReference>
<dbReference type="SUPFAM" id="SSF47203">
    <property type="entry name" value="Acyl-CoA dehydrogenase C-terminal domain-like"/>
    <property type="match status" value="1"/>
</dbReference>
<dbReference type="EC" id="1.-.-.-" evidence="6"/>
<gene>
    <name evidence="6" type="ORF">Q7A36_34110</name>
</gene>
<feature type="domain" description="Acyl-CoA dehydrogenase C-terminal" evidence="5">
    <location>
        <begin position="244"/>
        <end position="363"/>
    </location>
</feature>
<dbReference type="InterPro" id="IPR046373">
    <property type="entry name" value="Acyl-CoA_Oxase/DH_mid-dom_sf"/>
</dbReference>
<evidence type="ECO:0000259" key="4">
    <source>
        <dbReference type="Pfam" id="PF02771"/>
    </source>
</evidence>
<evidence type="ECO:0000259" key="5">
    <source>
        <dbReference type="Pfam" id="PF08028"/>
    </source>
</evidence>